<dbReference type="RefSeq" id="WP_096204755.1">
    <property type="nucleotide sequence ID" value="NZ_FZMP01000090.1"/>
</dbReference>
<evidence type="ECO:0000313" key="3">
    <source>
        <dbReference type="Proteomes" id="UP000218615"/>
    </source>
</evidence>
<feature type="transmembrane region" description="Helical" evidence="1">
    <location>
        <begin position="6"/>
        <end position="23"/>
    </location>
</feature>
<keyword evidence="1" id="KW-1133">Transmembrane helix</keyword>
<dbReference type="AlphaFoldDB" id="A0A284VMA2"/>
<accession>A0A284VMA2</accession>
<keyword evidence="3" id="KW-1185">Reference proteome</keyword>
<evidence type="ECO:0000256" key="1">
    <source>
        <dbReference type="SAM" id="Phobius"/>
    </source>
</evidence>
<protein>
    <submittedName>
        <fullName evidence="2">Uncharacterized protein</fullName>
    </submittedName>
</protein>
<dbReference type="Proteomes" id="UP000218615">
    <property type="component" value="Unassembled WGS sequence"/>
</dbReference>
<gene>
    <name evidence="2" type="ORF">MNV_180042</name>
</gene>
<organism evidence="2 3">
    <name type="scientific">Candidatus Methanoperedens nitratireducens</name>
    <dbReference type="NCBI Taxonomy" id="1392998"/>
    <lineage>
        <taxon>Archaea</taxon>
        <taxon>Methanobacteriati</taxon>
        <taxon>Methanobacteriota</taxon>
        <taxon>Stenosarchaea group</taxon>
        <taxon>Methanomicrobia</taxon>
        <taxon>Methanosarcinales</taxon>
        <taxon>ANME-2 cluster</taxon>
        <taxon>Candidatus Methanoperedentaceae</taxon>
        <taxon>Candidatus Methanoperedens</taxon>
    </lineage>
</organism>
<name>A0A284VMA2_9EURY</name>
<evidence type="ECO:0000313" key="2">
    <source>
        <dbReference type="EMBL" id="SNQ60410.1"/>
    </source>
</evidence>
<sequence>MATDIEIIGLFIATWGMMIPLYYQLGEIKKSIGCPLCKKIIAEKDLKEANSELKMKDTRIEYKHRGA</sequence>
<keyword evidence="1" id="KW-0812">Transmembrane</keyword>
<dbReference type="EMBL" id="FZMP01000090">
    <property type="protein sequence ID" value="SNQ60410.1"/>
    <property type="molecule type" value="Genomic_DNA"/>
</dbReference>
<keyword evidence="1" id="KW-0472">Membrane</keyword>
<proteinExistence type="predicted"/>
<reference evidence="3" key="1">
    <citation type="submission" date="2017-06" db="EMBL/GenBank/DDBJ databases">
        <authorList>
            <person name="Cremers G."/>
        </authorList>
    </citation>
    <scope>NUCLEOTIDE SEQUENCE [LARGE SCALE GENOMIC DNA]</scope>
</reference>